<evidence type="ECO:0000313" key="1">
    <source>
        <dbReference type="EMBL" id="DAD71987.1"/>
    </source>
</evidence>
<reference evidence="1" key="1">
    <citation type="journal article" date="2021" name="Proc. Natl. Acad. Sci. U.S.A.">
        <title>A Catalog of Tens of Thousands of Viruses from Human Metagenomes Reveals Hidden Associations with Chronic Diseases.</title>
        <authorList>
            <person name="Tisza M.J."/>
            <person name="Buck C.B."/>
        </authorList>
    </citation>
    <scope>NUCLEOTIDE SEQUENCE</scope>
    <source>
        <strain evidence="1">Ct0f722</strain>
    </source>
</reference>
<sequence length="312" mass="36137">MKTLSVFLEGLLNKGNKTGLIPPEEVLVDAMTKDWPNMADIYHDQTMPTWVVEIKGDTAYIFGKDYNGKVVPVTCHIGPHTLNAIKNTKIKKIEALSFILRDKGNAVSRLSDISLHSTNKQPVFPFRFYETWELENVTFKSDSNLNSVEYFRYNRSLIIKKNVKLQNEMVNIAKIGDIETLGYDYSAVKRFKCIIPAENPLCNQIIKWLEQKKEGVAKDEDLKKLIGNIPPIATSYEYVIEQDSTWNIHMKIYNDSMMKFNRDPSWDWNGLHIQAYRQRGTNGKTYSLIGDSTYQYTKRRKTTKHSPYLYDI</sequence>
<accession>A0A8S5LQ70</accession>
<name>A0A8S5LQ70_9CAUD</name>
<dbReference type="EMBL" id="BK015890">
    <property type="protein sequence ID" value="DAD71987.1"/>
    <property type="molecule type" value="Genomic_DNA"/>
</dbReference>
<organism evidence="1">
    <name type="scientific">Myoviridae sp. ct0f722</name>
    <dbReference type="NCBI Taxonomy" id="2827599"/>
    <lineage>
        <taxon>Viruses</taxon>
        <taxon>Duplodnaviria</taxon>
        <taxon>Heunggongvirae</taxon>
        <taxon>Uroviricota</taxon>
        <taxon>Caudoviricetes</taxon>
    </lineage>
</organism>
<proteinExistence type="predicted"/>
<protein>
    <submittedName>
        <fullName evidence="1">Uncharacterized protein</fullName>
    </submittedName>
</protein>